<evidence type="ECO:0000256" key="5">
    <source>
        <dbReference type="PROSITE-ProRule" id="PRU01248"/>
    </source>
</evidence>
<evidence type="ECO:0000313" key="9">
    <source>
        <dbReference type="Proteomes" id="UP000322917"/>
    </source>
</evidence>
<dbReference type="AlphaFoldDB" id="A0A1M6AWH5"/>
<gene>
    <name evidence="8" type="ORF">SAMN02745170_00315</name>
</gene>
<comment type="similarity">
    <text evidence="1">Belongs to the 'phage' integrase family.</text>
</comment>
<dbReference type="GO" id="GO:0006310">
    <property type="term" value="P:DNA recombination"/>
    <property type="evidence" value="ECO:0007669"/>
    <property type="project" value="UniProtKB-KW"/>
</dbReference>
<reference evidence="8 9" key="1">
    <citation type="submission" date="2016-11" db="EMBL/GenBank/DDBJ databases">
        <authorList>
            <person name="Varghese N."/>
            <person name="Submissions S."/>
        </authorList>
    </citation>
    <scope>NUCLEOTIDE SEQUENCE [LARGE SCALE GENOMIC DNA]</scope>
    <source>
        <strain evidence="8 9">DSM 15287</strain>
    </source>
</reference>
<keyword evidence="4" id="KW-0233">DNA recombination</keyword>
<feature type="domain" description="Core-binding (CB)" evidence="7">
    <location>
        <begin position="15"/>
        <end position="98"/>
    </location>
</feature>
<evidence type="ECO:0000259" key="7">
    <source>
        <dbReference type="PROSITE" id="PS51900"/>
    </source>
</evidence>
<dbReference type="RefSeq" id="WP_149733218.1">
    <property type="nucleotide sequence ID" value="NZ_FQZD01000004.1"/>
</dbReference>
<dbReference type="PANTHER" id="PTHR30349:SF41">
    <property type="entry name" value="INTEGRASE_RECOMBINASE PROTEIN MJ0367-RELATED"/>
    <property type="match status" value="1"/>
</dbReference>
<dbReference type="Gene3D" id="1.10.150.130">
    <property type="match status" value="1"/>
</dbReference>
<feature type="domain" description="Tyr recombinase" evidence="6">
    <location>
        <begin position="122"/>
        <end position="311"/>
    </location>
</feature>
<dbReference type="SUPFAM" id="SSF56349">
    <property type="entry name" value="DNA breaking-rejoining enzymes"/>
    <property type="match status" value="1"/>
</dbReference>
<dbReference type="PROSITE" id="PS51898">
    <property type="entry name" value="TYR_RECOMBINASE"/>
    <property type="match status" value="1"/>
</dbReference>
<keyword evidence="9" id="KW-1185">Reference proteome</keyword>
<dbReference type="InterPro" id="IPR004107">
    <property type="entry name" value="Integrase_SAM-like_N"/>
</dbReference>
<dbReference type="Proteomes" id="UP000322917">
    <property type="component" value="Unassembled WGS sequence"/>
</dbReference>
<dbReference type="PROSITE" id="PS51900">
    <property type="entry name" value="CB"/>
    <property type="match status" value="1"/>
</dbReference>
<evidence type="ECO:0000256" key="2">
    <source>
        <dbReference type="ARBA" id="ARBA00022908"/>
    </source>
</evidence>
<dbReference type="InterPro" id="IPR013762">
    <property type="entry name" value="Integrase-like_cat_sf"/>
</dbReference>
<organism evidence="8 9">
    <name type="scientific">Propionispora hippei DSM 15287</name>
    <dbReference type="NCBI Taxonomy" id="1123003"/>
    <lineage>
        <taxon>Bacteria</taxon>
        <taxon>Bacillati</taxon>
        <taxon>Bacillota</taxon>
        <taxon>Negativicutes</taxon>
        <taxon>Selenomonadales</taxon>
        <taxon>Sporomusaceae</taxon>
        <taxon>Propionispora</taxon>
    </lineage>
</organism>
<evidence type="ECO:0000256" key="3">
    <source>
        <dbReference type="ARBA" id="ARBA00023125"/>
    </source>
</evidence>
<dbReference type="OrthoDB" id="283809at2"/>
<dbReference type="InterPro" id="IPR050090">
    <property type="entry name" value="Tyrosine_recombinase_XerCD"/>
</dbReference>
<evidence type="ECO:0000256" key="4">
    <source>
        <dbReference type="ARBA" id="ARBA00023172"/>
    </source>
</evidence>
<keyword evidence="2" id="KW-0229">DNA integration</keyword>
<evidence type="ECO:0000256" key="1">
    <source>
        <dbReference type="ARBA" id="ARBA00008857"/>
    </source>
</evidence>
<name>A0A1M6AWH5_9FIRM</name>
<dbReference type="InterPro" id="IPR002104">
    <property type="entry name" value="Integrase_catalytic"/>
</dbReference>
<dbReference type="Pfam" id="PF00589">
    <property type="entry name" value="Phage_integrase"/>
    <property type="match status" value="1"/>
</dbReference>
<evidence type="ECO:0000313" key="8">
    <source>
        <dbReference type="EMBL" id="SHI40800.1"/>
    </source>
</evidence>
<dbReference type="EMBL" id="FQZD01000004">
    <property type="protein sequence ID" value="SHI40800.1"/>
    <property type="molecule type" value="Genomic_DNA"/>
</dbReference>
<dbReference type="Gene3D" id="1.10.443.10">
    <property type="entry name" value="Intergrase catalytic core"/>
    <property type="match status" value="1"/>
</dbReference>
<dbReference type="InterPro" id="IPR011010">
    <property type="entry name" value="DNA_brk_join_enz"/>
</dbReference>
<protein>
    <submittedName>
        <fullName evidence="8">Integrase/recombinase XerC</fullName>
    </submittedName>
</protein>
<dbReference type="GO" id="GO:0015074">
    <property type="term" value="P:DNA integration"/>
    <property type="evidence" value="ECO:0007669"/>
    <property type="project" value="UniProtKB-KW"/>
</dbReference>
<dbReference type="PANTHER" id="PTHR30349">
    <property type="entry name" value="PHAGE INTEGRASE-RELATED"/>
    <property type="match status" value="1"/>
</dbReference>
<accession>A0A1M6AWH5</accession>
<keyword evidence="3 5" id="KW-0238">DNA-binding</keyword>
<sequence>MKISATAIDATNFIENIKEYIKRDSAHGRPSQDTLNTYMSNINQFLQWCSLEARIHPLAAVQDDIKEYRNYLWENRQLRVSTVSLKLTAIRRFYDSARLRNLVETNPCDGIFAGEDPLLRTTGIKYLNETQLQSLISLIPAAGVNNLRARLIIAFMALQGLRTVEIHRASVEDIDLDHGIMIVRGKKRDGRIYLRADTLALLLKYLQIRGFAEKDERGTPLFLSTAYHNKFGRLSRCGIRDIVDFWFKQAGIKQENSQMLSCHLLRHSCGTNLYLRTKDLRVVQEVLRHKKIDTTTKYSHIEDQMNKRYTELIPLEIL</sequence>
<evidence type="ECO:0000259" key="6">
    <source>
        <dbReference type="PROSITE" id="PS51898"/>
    </source>
</evidence>
<dbReference type="Pfam" id="PF13495">
    <property type="entry name" value="Phage_int_SAM_4"/>
    <property type="match status" value="1"/>
</dbReference>
<dbReference type="GO" id="GO:0003677">
    <property type="term" value="F:DNA binding"/>
    <property type="evidence" value="ECO:0007669"/>
    <property type="project" value="UniProtKB-UniRule"/>
</dbReference>
<dbReference type="InterPro" id="IPR010998">
    <property type="entry name" value="Integrase_recombinase_N"/>
</dbReference>
<proteinExistence type="inferred from homology"/>
<dbReference type="InterPro" id="IPR044068">
    <property type="entry name" value="CB"/>
</dbReference>